<sequence length="108" mass="12167">MNKCLVTSAYLLLLCGLALATPMLYKKNSNDKFEADLVPVSSTVIPLSVIEVSYGKNGMPSEEYKIAYLKKLRKKVKHEDDFEDPDTLITIKKKHHEKKGKEVTLKGV</sequence>
<dbReference type="OrthoDB" id="8195466at2759"/>
<dbReference type="OMA" id="CCNCAQG"/>
<keyword evidence="3" id="KW-1185">Reference proteome</keyword>
<dbReference type="InParanoid" id="A0A7R8UZJ8"/>
<keyword evidence="1" id="KW-0732">Signal</keyword>
<evidence type="ECO:0000313" key="3">
    <source>
        <dbReference type="Proteomes" id="UP000594454"/>
    </source>
</evidence>
<dbReference type="AlphaFoldDB" id="A0A7R8UZJ8"/>
<protein>
    <submittedName>
        <fullName evidence="2">Uncharacterized protein</fullName>
    </submittedName>
</protein>
<name>A0A7R8UZJ8_HERIL</name>
<organism evidence="2 3">
    <name type="scientific">Hermetia illucens</name>
    <name type="common">Black soldier fly</name>
    <dbReference type="NCBI Taxonomy" id="343691"/>
    <lineage>
        <taxon>Eukaryota</taxon>
        <taxon>Metazoa</taxon>
        <taxon>Ecdysozoa</taxon>
        <taxon>Arthropoda</taxon>
        <taxon>Hexapoda</taxon>
        <taxon>Insecta</taxon>
        <taxon>Pterygota</taxon>
        <taxon>Neoptera</taxon>
        <taxon>Endopterygota</taxon>
        <taxon>Diptera</taxon>
        <taxon>Brachycera</taxon>
        <taxon>Stratiomyomorpha</taxon>
        <taxon>Stratiomyidae</taxon>
        <taxon>Hermetiinae</taxon>
        <taxon>Hermetia</taxon>
    </lineage>
</organism>
<dbReference type="Proteomes" id="UP000594454">
    <property type="component" value="Chromosome 5"/>
</dbReference>
<evidence type="ECO:0000313" key="2">
    <source>
        <dbReference type="EMBL" id="CAD7089907.1"/>
    </source>
</evidence>
<reference evidence="2 3" key="1">
    <citation type="submission" date="2020-11" db="EMBL/GenBank/DDBJ databases">
        <authorList>
            <person name="Wallbank WR R."/>
            <person name="Pardo Diaz C."/>
            <person name="Kozak K."/>
            <person name="Martin S."/>
            <person name="Jiggins C."/>
            <person name="Moest M."/>
            <person name="Warren A I."/>
            <person name="Generalovic N T."/>
            <person name="Byers J.R.P. K."/>
            <person name="Montejo-Kovacevich G."/>
            <person name="Yen C E."/>
        </authorList>
    </citation>
    <scope>NUCLEOTIDE SEQUENCE [LARGE SCALE GENOMIC DNA]</scope>
</reference>
<feature type="chain" id="PRO_5031108821" evidence="1">
    <location>
        <begin position="21"/>
        <end position="108"/>
    </location>
</feature>
<proteinExistence type="predicted"/>
<accession>A0A7R8UZJ8</accession>
<evidence type="ECO:0000256" key="1">
    <source>
        <dbReference type="SAM" id="SignalP"/>
    </source>
</evidence>
<dbReference type="EMBL" id="LR899013">
    <property type="protein sequence ID" value="CAD7089907.1"/>
    <property type="molecule type" value="Genomic_DNA"/>
</dbReference>
<gene>
    <name evidence="2" type="ORF">HERILL_LOCUS12426</name>
</gene>
<feature type="signal peptide" evidence="1">
    <location>
        <begin position="1"/>
        <end position="20"/>
    </location>
</feature>